<dbReference type="InterPro" id="IPR029063">
    <property type="entry name" value="SAM-dependent_MTases_sf"/>
</dbReference>
<dbReference type="GeneID" id="68843013"/>
<dbReference type="RefSeq" id="WP_046159125.1">
    <property type="nucleotide sequence ID" value="NZ_CP017707.1"/>
</dbReference>
<evidence type="ECO:0000313" key="1">
    <source>
        <dbReference type="EMBL" id="AOZ51624.1"/>
    </source>
</evidence>
<dbReference type="STRING" id="1108595.BKX93_17560"/>
<dbReference type="KEGG" id="cvc:BKX93_17560"/>
<dbReference type="Proteomes" id="UP000178776">
    <property type="component" value="Chromosome"/>
</dbReference>
<dbReference type="Gene3D" id="3.40.50.150">
    <property type="entry name" value="Vaccinia Virus protein VP39"/>
    <property type="match status" value="1"/>
</dbReference>
<dbReference type="PANTHER" id="PTHR43591:SF109">
    <property type="entry name" value="METHYLTRANSFERASE TYPE 11 DOMAIN-CONTAINING PROTEIN"/>
    <property type="match status" value="1"/>
</dbReference>
<accession>A0A1D9LK87</accession>
<proteinExistence type="predicted"/>
<protein>
    <submittedName>
        <fullName evidence="1">Uncharacterized protein</fullName>
    </submittedName>
</protein>
<organism evidence="1 2">
    <name type="scientific">Chromobacterium vaccinii</name>
    <dbReference type="NCBI Taxonomy" id="1108595"/>
    <lineage>
        <taxon>Bacteria</taxon>
        <taxon>Pseudomonadati</taxon>
        <taxon>Pseudomonadota</taxon>
        <taxon>Betaproteobacteria</taxon>
        <taxon>Neisseriales</taxon>
        <taxon>Chromobacteriaceae</taxon>
        <taxon>Chromobacterium</taxon>
    </lineage>
</organism>
<evidence type="ECO:0000313" key="2">
    <source>
        <dbReference type="Proteomes" id="UP000178776"/>
    </source>
</evidence>
<dbReference type="EMBL" id="CP017707">
    <property type="protein sequence ID" value="AOZ51624.1"/>
    <property type="molecule type" value="Genomic_DNA"/>
</dbReference>
<dbReference type="CDD" id="cd02440">
    <property type="entry name" value="AdoMet_MTases"/>
    <property type="match status" value="1"/>
</dbReference>
<dbReference type="PANTHER" id="PTHR43591">
    <property type="entry name" value="METHYLTRANSFERASE"/>
    <property type="match status" value="1"/>
</dbReference>
<name>A0A1D9LK87_9NEIS</name>
<reference evidence="1 2" key="1">
    <citation type="submission" date="2016-10" db="EMBL/GenBank/DDBJ databases">
        <title>Chromobacterium muskegensis sp. nov., an insecticidal bacterium isolated from Sphagnum bogs.</title>
        <authorList>
            <person name="Sparks M.E."/>
            <person name="Blackburn M.B."/>
            <person name="Gundersen-Rindal D.E."/>
            <person name="Mitchell A."/>
            <person name="Farrar R."/>
            <person name="Kuhar D."/>
        </authorList>
    </citation>
    <scope>NUCLEOTIDE SEQUENCE [LARGE SCALE GENOMIC DNA]</scope>
    <source>
        <strain evidence="1 2">21-1</strain>
    </source>
</reference>
<dbReference type="InterPro" id="IPR041698">
    <property type="entry name" value="Methyltransf_25"/>
</dbReference>
<dbReference type="Gene3D" id="2.20.25.10">
    <property type="match status" value="1"/>
</dbReference>
<sequence length="340" mass="38901">MKRELLAILRCPHCRGELHVAGSGEQEGEFEDGELSCVGCRRHYPVVQGVPRLLLQDGLVARTRSGFTYQWNKRQTGRAERRAVVYGYEIGKFMDWFVGEFTPGLSARASGAWLLDAGCGSGEKARELARRFPQHQVVAIDQSNAIARAAWENRDLPNLHFVQANVWFPPFANHSLQFAMSIGVLHHTPDTLRAFRAIGALVAPGGDFMTWLYPLPEEDSFWAGLYRQRDSHFLKLGHRLPHWMTIALCHAYIAVFFPLVLRFLKAQYRVNKDRFPIYPDRPTLGELYRSSVFLSFDNVMPPHQFRHGRPEVRGWYRQHGFGAVNDRYPGFFHAIRGHAA</sequence>
<dbReference type="SUPFAM" id="SSF158997">
    <property type="entry name" value="Trm112p-like"/>
    <property type="match status" value="1"/>
</dbReference>
<dbReference type="InterPro" id="IPR005651">
    <property type="entry name" value="Trm112-like"/>
</dbReference>
<dbReference type="SUPFAM" id="SSF53335">
    <property type="entry name" value="S-adenosyl-L-methionine-dependent methyltransferases"/>
    <property type="match status" value="1"/>
</dbReference>
<dbReference type="Pfam" id="PF03966">
    <property type="entry name" value="Trm112p"/>
    <property type="match status" value="1"/>
</dbReference>
<dbReference type="AlphaFoldDB" id="A0A1D9LK87"/>
<dbReference type="Pfam" id="PF13649">
    <property type="entry name" value="Methyltransf_25"/>
    <property type="match status" value="1"/>
</dbReference>
<gene>
    <name evidence="1" type="ORF">BKX93_17560</name>
</gene>